<dbReference type="InterPro" id="IPR055300">
    <property type="entry name" value="CWZF3/5/7"/>
</dbReference>
<evidence type="ECO:0000313" key="6">
    <source>
        <dbReference type="EMBL" id="CAA2983174.1"/>
    </source>
</evidence>
<feature type="region of interest" description="Disordered" evidence="4">
    <location>
        <begin position="325"/>
        <end position="345"/>
    </location>
</feature>
<keyword evidence="7" id="KW-1185">Reference proteome</keyword>
<evidence type="ECO:0000256" key="2">
    <source>
        <dbReference type="ARBA" id="ARBA00022771"/>
    </source>
</evidence>
<dbReference type="Gene3D" id="3.30.40.100">
    <property type="match status" value="1"/>
</dbReference>
<feature type="compositionally biased region" description="Basic and acidic residues" evidence="4">
    <location>
        <begin position="358"/>
        <end position="370"/>
    </location>
</feature>
<evidence type="ECO:0000256" key="1">
    <source>
        <dbReference type="ARBA" id="ARBA00022723"/>
    </source>
</evidence>
<feature type="compositionally biased region" description="Polar residues" evidence="4">
    <location>
        <begin position="392"/>
        <end position="410"/>
    </location>
</feature>
<feature type="region of interest" description="Disordered" evidence="4">
    <location>
        <begin position="460"/>
        <end position="484"/>
    </location>
</feature>
<accession>A0A8S0RUU7</accession>
<feature type="domain" description="CW-type" evidence="5">
    <location>
        <begin position="564"/>
        <end position="603"/>
    </location>
</feature>
<dbReference type="InterPro" id="IPR011124">
    <property type="entry name" value="Znf_CW"/>
</dbReference>
<keyword evidence="2" id="KW-0863">Zinc-finger</keyword>
<feature type="region of interest" description="Disordered" evidence="4">
    <location>
        <begin position="357"/>
        <end position="423"/>
    </location>
</feature>
<proteinExistence type="predicted"/>
<evidence type="ECO:0000256" key="4">
    <source>
        <dbReference type="SAM" id="MobiDB-lite"/>
    </source>
</evidence>
<dbReference type="PROSITE" id="PS51050">
    <property type="entry name" value="ZF_CW"/>
    <property type="match status" value="1"/>
</dbReference>
<dbReference type="Proteomes" id="UP000594638">
    <property type="component" value="Unassembled WGS sequence"/>
</dbReference>
<dbReference type="OrthoDB" id="757982at2759"/>
<protein>
    <submittedName>
        <fullName evidence="6">Uncharacterized protein LOC111366019</fullName>
    </submittedName>
</protein>
<comment type="caution">
    <text evidence="6">The sequence shown here is derived from an EMBL/GenBank/DDBJ whole genome shotgun (WGS) entry which is preliminary data.</text>
</comment>
<feature type="region of interest" description="Disordered" evidence="4">
    <location>
        <begin position="123"/>
        <end position="148"/>
    </location>
</feature>
<dbReference type="EMBL" id="CACTIH010003723">
    <property type="protein sequence ID" value="CAA2983174.1"/>
    <property type="molecule type" value="Genomic_DNA"/>
</dbReference>
<feature type="region of interest" description="Disordered" evidence="4">
    <location>
        <begin position="1"/>
        <end position="25"/>
    </location>
</feature>
<sequence>MEGRGSGPKMIQDPELEEGDACYHKDDTSIDPDVALSYLVRKYFEGGVSAENLGAKFGGYGSFLPAYQRSPSVCSQPKSPLRVKQPSTPLSPNYFPPEGIPHHSGVLPNVTFSHRNCANALPDKKVSESSPIKPGFPSSKSDSRTDQRKLKVRIKVGSDRTTQRNVVIYGGLGLISPSSSAGNSPEESGGISCELHEIPDQSPSRILKLMTTFPVSGVLLLPLHEDLFNLVRERKSPIDIEPTTALKCAHNQSVVPVHDTNPRLGNGDVLRGKKTKSVEKRSSNDLNCKPISDSVCSAGESLKGVHRTPKTIRDFESDVSVRKRAGNKDRVKGRAGSADVDKADSFESISGQSGVKYDFQEPKNRFTDKVGKHRVRSSQKDGSIDNEDGALSTGSMNPSSRKCVLKSTSGEQDESRMSPAINKRSLQLKKKLKGSRSSVKLDSNLAKESLRSGDFSATKNKLTMKKDSREVHRSHKDVADTRSEHLDILKQSLERPSDNRSKNSTLETIKEKDASVDKYKERARSRKLKDQISSGTNLEEAPPYALPPDKGLVSETEQTLVAGVLIEEHWVACDRCQKWRLLPIGTLPQNLPDKWVCSMLNWL</sequence>
<dbReference type="GO" id="GO:0008270">
    <property type="term" value="F:zinc ion binding"/>
    <property type="evidence" value="ECO:0007669"/>
    <property type="project" value="UniProtKB-KW"/>
</dbReference>
<feature type="compositionally biased region" description="Basic and acidic residues" evidence="4">
    <location>
        <begin position="513"/>
        <end position="522"/>
    </location>
</feature>
<organism evidence="6 7">
    <name type="scientific">Olea europaea subsp. europaea</name>
    <dbReference type="NCBI Taxonomy" id="158383"/>
    <lineage>
        <taxon>Eukaryota</taxon>
        <taxon>Viridiplantae</taxon>
        <taxon>Streptophyta</taxon>
        <taxon>Embryophyta</taxon>
        <taxon>Tracheophyta</taxon>
        <taxon>Spermatophyta</taxon>
        <taxon>Magnoliopsida</taxon>
        <taxon>eudicotyledons</taxon>
        <taxon>Gunneridae</taxon>
        <taxon>Pentapetalae</taxon>
        <taxon>asterids</taxon>
        <taxon>lamiids</taxon>
        <taxon>Lamiales</taxon>
        <taxon>Oleaceae</taxon>
        <taxon>Oleeae</taxon>
        <taxon>Olea</taxon>
    </lineage>
</organism>
<dbReference type="PANTHER" id="PTHR46524:SF12">
    <property type="entry name" value="CW-TYPE DOMAIN-CONTAINING PROTEIN"/>
    <property type="match status" value="1"/>
</dbReference>
<name>A0A8S0RUU7_OLEEU</name>
<keyword evidence="1" id="KW-0479">Metal-binding</keyword>
<reference evidence="6 7" key="1">
    <citation type="submission" date="2019-12" db="EMBL/GenBank/DDBJ databases">
        <authorList>
            <person name="Alioto T."/>
            <person name="Alioto T."/>
            <person name="Gomez Garrido J."/>
        </authorList>
    </citation>
    <scope>NUCLEOTIDE SEQUENCE [LARGE SCALE GENOMIC DNA]</scope>
</reference>
<keyword evidence="3" id="KW-0862">Zinc</keyword>
<feature type="region of interest" description="Disordered" evidence="4">
    <location>
        <begin position="257"/>
        <end position="283"/>
    </location>
</feature>
<feature type="region of interest" description="Disordered" evidence="4">
    <location>
        <begin position="513"/>
        <end position="551"/>
    </location>
</feature>
<dbReference type="AlphaFoldDB" id="A0A8S0RUU7"/>
<dbReference type="Pfam" id="PF07496">
    <property type="entry name" value="zf-CW"/>
    <property type="match status" value="1"/>
</dbReference>
<evidence type="ECO:0000256" key="3">
    <source>
        <dbReference type="ARBA" id="ARBA00022833"/>
    </source>
</evidence>
<evidence type="ECO:0000259" key="5">
    <source>
        <dbReference type="PROSITE" id="PS51050"/>
    </source>
</evidence>
<gene>
    <name evidence="6" type="ORF">OLEA9_A067298</name>
</gene>
<dbReference type="PANTHER" id="PTHR46524">
    <property type="entry name" value="CW-TYPE ZINC FINGER"/>
    <property type="match status" value="1"/>
</dbReference>
<feature type="compositionally biased region" description="Basic and acidic residues" evidence="4">
    <location>
        <begin position="464"/>
        <end position="484"/>
    </location>
</feature>
<evidence type="ECO:0000313" key="7">
    <source>
        <dbReference type="Proteomes" id="UP000594638"/>
    </source>
</evidence>
<dbReference type="Gramene" id="OE9A067298T1">
    <property type="protein sequence ID" value="OE9A067298C1"/>
    <property type="gene ID" value="OE9A067298"/>
</dbReference>